<evidence type="ECO:0000256" key="9">
    <source>
        <dbReference type="SAM" id="MobiDB-lite"/>
    </source>
</evidence>
<gene>
    <name evidence="8" type="primary">rpsT</name>
    <name evidence="10" type="ORF">SAMN02745728_01327</name>
</gene>
<reference evidence="10 11" key="1">
    <citation type="submission" date="2016-12" db="EMBL/GenBank/DDBJ databases">
        <authorList>
            <person name="Song W.-J."/>
            <person name="Kurnit D.M."/>
        </authorList>
    </citation>
    <scope>NUCLEOTIDE SEQUENCE [LARGE SCALE GENOMIC DNA]</scope>
    <source>
        <strain evidence="10 11">DSM 11393</strain>
    </source>
</reference>
<dbReference type="Pfam" id="PF01649">
    <property type="entry name" value="Ribosomal_S20p"/>
    <property type="match status" value="1"/>
</dbReference>
<evidence type="ECO:0000313" key="11">
    <source>
        <dbReference type="Proteomes" id="UP000186469"/>
    </source>
</evidence>
<keyword evidence="3 8" id="KW-0699">rRNA-binding</keyword>
<dbReference type="RefSeq" id="WP_072697017.1">
    <property type="nucleotide sequence ID" value="NZ_FRDI01000005.1"/>
</dbReference>
<accession>A0A1M7SX15</accession>
<dbReference type="InterPro" id="IPR002583">
    <property type="entry name" value="Ribosomal_bS20"/>
</dbReference>
<dbReference type="OrthoDB" id="9807974at2"/>
<dbReference type="PANTHER" id="PTHR33398">
    <property type="entry name" value="30S RIBOSOMAL PROTEIN S20"/>
    <property type="match status" value="1"/>
</dbReference>
<keyword evidence="6 8" id="KW-0687">Ribonucleoprotein</keyword>
<feature type="region of interest" description="Disordered" evidence="9">
    <location>
        <begin position="1"/>
        <end position="27"/>
    </location>
</feature>
<keyword evidence="4 8" id="KW-0694">RNA-binding</keyword>
<dbReference type="GO" id="GO:0003735">
    <property type="term" value="F:structural constituent of ribosome"/>
    <property type="evidence" value="ECO:0007669"/>
    <property type="project" value="InterPro"/>
</dbReference>
<comment type="function">
    <text evidence="1 8">Binds directly to 16S ribosomal RNA.</text>
</comment>
<evidence type="ECO:0000256" key="7">
    <source>
        <dbReference type="ARBA" id="ARBA00035136"/>
    </source>
</evidence>
<dbReference type="GO" id="GO:0015935">
    <property type="term" value="C:small ribosomal subunit"/>
    <property type="evidence" value="ECO:0007669"/>
    <property type="project" value="TreeGrafter"/>
</dbReference>
<dbReference type="SUPFAM" id="SSF46992">
    <property type="entry name" value="Ribosomal protein S20"/>
    <property type="match status" value="1"/>
</dbReference>
<evidence type="ECO:0000313" key="10">
    <source>
        <dbReference type="EMBL" id="SHN63012.1"/>
    </source>
</evidence>
<evidence type="ECO:0000256" key="4">
    <source>
        <dbReference type="ARBA" id="ARBA00022884"/>
    </source>
</evidence>
<dbReference type="Proteomes" id="UP000186469">
    <property type="component" value="Unassembled WGS sequence"/>
</dbReference>
<protein>
    <recommendedName>
        <fullName evidence="7 8">Small ribosomal subunit protein bS20</fullName>
    </recommendedName>
</protein>
<keyword evidence="5 8" id="KW-0689">Ribosomal protein</keyword>
<dbReference type="NCBIfam" id="TIGR00029">
    <property type="entry name" value="S20"/>
    <property type="match status" value="1"/>
</dbReference>
<proteinExistence type="inferred from homology"/>
<evidence type="ECO:0000256" key="5">
    <source>
        <dbReference type="ARBA" id="ARBA00022980"/>
    </source>
</evidence>
<organism evidence="10 11">
    <name type="scientific">Desulfovibrio litoralis DSM 11393</name>
    <dbReference type="NCBI Taxonomy" id="1121455"/>
    <lineage>
        <taxon>Bacteria</taxon>
        <taxon>Pseudomonadati</taxon>
        <taxon>Thermodesulfobacteriota</taxon>
        <taxon>Desulfovibrionia</taxon>
        <taxon>Desulfovibrionales</taxon>
        <taxon>Desulfovibrionaceae</taxon>
        <taxon>Desulfovibrio</taxon>
    </lineage>
</organism>
<evidence type="ECO:0000256" key="2">
    <source>
        <dbReference type="ARBA" id="ARBA00007634"/>
    </source>
</evidence>
<evidence type="ECO:0000256" key="3">
    <source>
        <dbReference type="ARBA" id="ARBA00022730"/>
    </source>
</evidence>
<name>A0A1M7SX15_9BACT</name>
<sequence length="88" mass="9869">MANHKSAIKRHKQSLKKASKNRAVKTRVKNVVKDVRQAIQGMNKEEALVALNTARSVLDKAGSKKILHWKNVARKVSRLNKAVMALND</sequence>
<keyword evidence="11" id="KW-1185">Reference proteome</keyword>
<dbReference type="STRING" id="1121455.SAMN02745728_01327"/>
<evidence type="ECO:0000256" key="6">
    <source>
        <dbReference type="ARBA" id="ARBA00023274"/>
    </source>
</evidence>
<dbReference type="AlphaFoldDB" id="A0A1M7SX15"/>
<evidence type="ECO:0000256" key="8">
    <source>
        <dbReference type="HAMAP-Rule" id="MF_00500"/>
    </source>
</evidence>
<dbReference type="EMBL" id="FRDI01000005">
    <property type="protein sequence ID" value="SHN63012.1"/>
    <property type="molecule type" value="Genomic_DNA"/>
</dbReference>
<dbReference type="GO" id="GO:0006412">
    <property type="term" value="P:translation"/>
    <property type="evidence" value="ECO:0007669"/>
    <property type="project" value="UniProtKB-UniRule"/>
</dbReference>
<evidence type="ECO:0000256" key="1">
    <source>
        <dbReference type="ARBA" id="ARBA00003134"/>
    </source>
</evidence>
<dbReference type="InterPro" id="IPR036510">
    <property type="entry name" value="Ribosomal_bS20_sf"/>
</dbReference>
<dbReference type="HAMAP" id="MF_00500">
    <property type="entry name" value="Ribosomal_bS20"/>
    <property type="match status" value="1"/>
</dbReference>
<dbReference type="Gene3D" id="1.20.58.110">
    <property type="entry name" value="Ribosomal protein S20"/>
    <property type="match status" value="1"/>
</dbReference>
<comment type="similarity">
    <text evidence="2 8">Belongs to the bacterial ribosomal protein bS20 family.</text>
</comment>
<dbReference type="PANTHER" id="PTHR33398:SF1">
    <property type="entry name" value="SMALL RIBOSOMAL SUBUNIT PROTEIN BS20C"/>
    <property type="match status" value="1"/>
</dbReference>
<dbReference type="GO" id="GO:0070181">
    <property type="term" value="F:small ribosomal subunit rRNA binding"/>
    <property type="evidence" value="ECO:0007669"/>
    <property type="project" value="TreeGrafter"/>
</dbReference>